<evidence type="ECO:0000313" key="2">
    <source>
        <dbReference type="EMBL" id="AKT38810.1"/>
    </source>
</evidence>
<feature type="compositionally biased region" description="Low complexity" evidence="1">
    <location>
        <begin position="13"/>
        <end position="22"/>
    </location>
</feature>
<sequence>MLGLGSVAAPGCSGSDQGSTGQPSGGTGAGSGEGGSGQGGDLGIGTNSSGSGFNPDEACAAQSAEATLQKRPVDVIFMIDNSGSMTQEIVSVQNNINDNFAGILQTEGVDFRVIMVARHGNAASNQSICVSMPLSGTSCSPIPNQPVNNPPIFYHYSLAIGSHNSLCRALDSFAGGVADQFGFAPGGWSEWLRPDSLKVFVELTDDGVTCSTTRLSPNVTLNDGDNEAGGITAAAQFDAALLALSPEHFGTADNRNYVFYSIVGVSDNNPPTAPYVAADPMVTTRCNTAVAPGTGYQALSRTTGGLRFPLCQVGSYNAVFQAIAEGVIAGATLACEFPVPDAPQGETIDLKSVQVQYTPSAGDPQIYDQVDGASACTAGAFYIEADTIRLCPDACAVVQADAAAKIDVLFACAANIE</sequence>
<dbReference type="AlphaFoldDB" id="A0A0K1ED59"/>
<name>A0A0K1ED59_CHOCO</name>
<evidence type="ECO:0008006" key="4">
    <source>
        <dbReference type="Google" id="ProtNLM"/>
    </source>
</evidence>
<proteinExistence type="predicted"/>
<dbReference type="Proteomes" id="UP000067626">
    <property type="component" value="Chromosome"/>
</dbReference>
<dbReference type="KEGG" id="ccro:CMC5_029560"/>
<keyword evidence="3" id="KW-1185">Reference proteome</keyword>
<dbReference type="EMBL" id="CP012159">
    <property type="protein sequence ID" value="AKT38810.1"/>
    <property type="molecule type" value="Genomic_DNA"/>
</dbReference>
<protein>
    <recommendedName>
        <fullName evidence="4">VWFA domain-containing protein</fullName>
    </recommendedName>
</protein>
<gene>
    <name evidence="2" type="ORF">CMC5_029560</name>
</gene>
<accession>A0A0K1ED59</accession>
<feature type="compositionally biased region" description="Gly residues" evidence="1">
    <location>
        <begin position="23"/>
        <end position="43"/>
    </location>
</feature>
<evidence type="ECO:0000256" key="1">
    <source>
        <dbReference type="SAM" id="MobiDB-lite"/>
    </source>
</evidence>
<reference evidence="2 3" key="1">
    <citation type="submission" date="2015-07" db="EMBL/GenBank/DDBJ databases">
        <title>Genome analysis of myxobacterium Chondromyces crocatus Cm c5 reveals a high potential for natural compound synthesis and the genetic basis for the loss of fruiting body formation.</title>
        <authorList>
            <person name="Zaburannyi N."/>
            <person name="Bunk B."/>
            <person name="Maier J."/>
            <person name="Overmann J."/>
            <person name="Mueller R."/>
        </authorList>
    </citation>
    <scope>NUCLEOTIDE SEQUENCE [LARGE SCALE GENOMIC DNA]</scope>
    <source>
        <strain evidence="2 3">Cm c5</strain>
    </source>
</reference>
<dbReference type="STRING" id="52.CMC5_029560"/>
<evidence type="ECO:0000313" key="3">
    <source>
        <dbReference type="Proteomes" id="UP000067626"/>
    </source>
</evidence>
<dbReference type="InterPro" id="IPR036465">
    <property type="entry name" value="vWFA_dom_sf"/>
</dbReference>
<feature type="region of interest" description="Disordered" evidence="1">
    <location>
        <begin position="1"/>
        <end position="57"/>
    </location>
</feature>
<organism evidence="2 3">
    <name type="scientific">Chondromyces crocatus</name>
    <dbReference type="NCBI Taxonomy" id="52"/>
    <lineage>
        <taxon>Bacteria</taxon>
        <taxon>Pseudomonadati</taxon>
        <taxon>Myxococcota</taxon>
        <taxon>Polyangia</taxon>
        <taxon>Polyangiales</taxon>
        <taxon>Polyangiaceae</taxon>
        <taxon>Chondromyces</taxon>
    </lineage>
</organism>
<dbReference type="SUPFAM" id="SSF53300">
    <property type="entry name" value="vWA-like"/>
    <property type="match status" value="1"/>
</dbReference>